<dbReference type="Pfam" id="PF13646">
    <property type="entry name" value="HEAT_2"/>
    <property type="match status" value="1"/>
</dbReference>
<proteinExistence type="predicted"/>
<organism evidence="3 4">
    <name type="scientific">Ovis ammon polii</name>
    <dbReference type="NCBI Taxonomy" id="230172"/>
    <lineage>
        <taxon>Eukaryota</taxon>
        <taxon>Metazoa</taxon>
        <taxon>Chordata</taxon>
        <taxon>Craniata</taxon>
        <taxon>Vertebrata</taxon>
        <taxon>Euteleostomi</taxon>
        <taxon>Mammalia</taxon>
        <taxon>Eutheria</taxon>
        <taxon>Laurasiatheria</taxon>
        <taxon>Artiodactyla</taxon>
        <taxon>Ruminantia</taxon>
        <taxon>Pecora</taxon>
        <taxon>Bovidae</taxon>
        <taxon>Caprinae</taxon>
        <taxon>Ovis</taxon>
    </lineage>
</organism>
<comment type="caution">
    <text evidence="3">The sequence shown here is derived from an EMBL/GenBank/DDBJ whole genome shotgun (WGS) entry which is preliminary data.</text>
</comment>
<evidence type="ECO:0000313" key="3">
    <source>
        <dbReference type="EMBL" id="KAI4540744.1"/>
    </source>
</evidence>
<dbReference type="GO" id="GO:0016491">
    <property type="term" value="F:oxidoreductase activity"/>
    <property type="evidence" value="ECO:0007669"/>
    <property type="project" value="TreeGrafter"/>
</dbReference>
<evidence type="ECO:0000256" key="2">
    <source>
        <dbReference type="SAM" id="MobiDB-lite"/>
    </source>
</evidence>
<name>A0AAD4YAJ8_OVIAM</name>
<dbReference type="SUPFAM" id="SSF48371">
    <property type="entry name" value="ARM repeat"/>
    <property type="match status" value="1"/>
</dbReference>
<sequence length="653" mass="73946">MPGMNKTAEEIDEKGSIYKSPSQSHVRQVNPRAGKFAYSTDNTFEQEIYFDEVQIVHQIGAKRDQILLENLNRYIKQLSKVFPETPERWTSQPVPESTCKPVKGAMRWTALPTPAKDLLLKVGEKDVSVKTRKLKKQAESLKENVSWELVVLRRMLQEWKMAWALIIEWHHKTVEGLLQSLVDIHDDVRIQAIVTCATAALERPRAAISQGDSDKEAMKALPIQDLPEVLQPPLMAALCDKNANVRMAAAVCQYAIQSHNPLAQEIMQTVLLKGNTVDSWAAAQCLALEGAATYPVIKRILHQLFHKKNEDTEQQSCTLLRHLSGKTVCVHYKTLIHTMLAVELNSHQWKDRIVACRALSRIGGNVSLDMKHKLIQLMSSDWNKKVRQAAAQALGQMNLGKEVHDTIRIKLGQGNFQERVEALYLICGLKLMTAKLLPSFLNCFSDDFMAVRRAACLAAGALQIRDNMVLECLLNLIQGDPCWKIKAFAIRALGQIGCVSPQLTDLLLWAVHYEESPGVRLEACRSILALKLQGDRVRDTFLDVLLLENHEAVLNCENHRLMRAIHLLIHIQTLSQKELLIQKVFKIEAAVRKAKEEAKRVYVQPKEGQKPLKLHTFLQENFQGEEVSPRRRSDFYDTEAVIKVNMNTLMGIK</sequence>
<dbReference type="InterPro" id="IPR011989">
    <property type="entry name" value="ARM-like"/>
</dbReference>
<dbReference type="EMBL" id="JAKZEL010000009">
    <property type="protein sequence ID" value="KAI4540744.1"/>
    <property type="molecule type" value="Genomic_DNA"/>
</dbReference>
<dbReference type="AlphaFoldDB" id="A0AAD4YAJ8"/>
<dbReference type="InterPro" id="IPR000357">
    <property type="entry name" value="HEAT"/>
</dbReference>
<feature type="region of interest" description="Disordered" evidence="2">
    <location>
        <begin position="1"/>
        <end position="31"/>
    </location>
</feature>
<evidence type="ECO:0000313" key="4">
    <source>
        <dbReference type="Proteomes" id="UP001214576"/>
    </source>
</evidence>
<accession>A0AAD4YAJ8</accession>
<evidence type="ECO:0000256" key="1">
    <source>
        <dbReference type="ARBA" id="ARBA00022737"/>
    </source>
</evidence>
<dbReference type="Proteomes" id="UP001214576">
    <property type="component" value="Unassembled WGS sequence"/>
</dbReference>
<gene>
    <name evidence="3" type="ORF">MG293_009785</name>
</gene>
<dbReference type="PANTHER" id="PTHR12697">
    <property type="entry name" value="PBS LYASE HEAT-LIKE PROTEIN"/>
    <property type="match status" value="1"/>
</dbReference>
<reference evidence="3" key="1">
    <citation type="submission" date="2022-03" db="EMBL/GenBank/DDBJ databases">
        <title>Genomic analyses of argali, domestic sheep and their hybrids provide insights into chromosomal evolution, heterosis and genetic basis of agronomic traits.</title>
        <authorList>
            <person name="Li M."/>
        </authorList>
    </citation>
    <scope>NUCLEOTIDE SEQUENCE</scope>
    <source>
        <strain evidence="3">CAU-MHL-2022a</strain>
        <tissue evidence="3">Skin</tissue>
    </source>
</reference>
<protein>
    <recommendedName>
        <fullName evidence="5">HEAT repeat-containing protein 4</fullName>
    </recommendedName>
</protein>
<dbReference type="InterPro" id="IPR016024">
    <property type="entry name" value="ARM-type_fold"/>
</dbReference>
<dbReference type="Gene3D" id="1.25.10.10">
    <property type="entry name" value="Leucine-rich Repeat Variant"/>
    <property type="match status" value="1"/>
</dbReference>
<evidence type="ECO:0008006" key="5">
    <source>
        <dbReference type="Google" id="ProtNLM"/>
    </source>
</evidence>
<dbReference type="PANTHER" id="PTHR12697:SF20">
    <property type="entry name" value="HEAT REPEAT-CONTAINING PROTEIN 4"/>
    <property type="match status" value="1"/>
</dbReference>
<keyword evidence="4" id="KW-1185">Reference proteome</keyword>
<keyword evidence="1" id="KW-0677">Repeat</keyword>
<feature type="compositionally biased region" description="Basic and acidic residues" evidence="2">
    <location>
        <begin position="7"/>
        <end position="16"/>
    </location>
</feature>
<dbReference type="Pfam" id="PF02985">
    <property type="entry name" value="HEAT"/>
    <property type="match status" value="1"/>
</dbReference>